<dbReference type="PANTHER" id="PTHR33498:SF1">
    <property type="entry name" value="TRANSPOSASE FOR INSERTION SEQUENCE ELEMENT IS1557"/>
    <property type="match status" value="1"/>
</dbReference>
<reference evidence="8" key="1">
    <citation type="journal article" date="2023" name="Nat. Microbiol.">
        <title>Enrichment and characterization of a nitric oxide-reducing microbial community in a continuous bioreactor.</title>
        <authorList>
            <person name="Garrido-Amador P."/>
            <person name="Stortenbeker N."/>
            <person name="Wessels H.J.C.T."/>
            <person name="Speth D.R."/>
            <person name="Garcia-Heredia I."/>
            <person name="Kartal B."/>
        </authorList>
    </citation>
    <scope>NUCLEOTIDE SEQUENCE</scope>
    <source>
        <strain evidence="8">MAG1</strain>
    </source>
</reference>
<evidence type="ECO:0000313" key="9">
    <source>
        <dbReference type="EMBL" id="WIM06133.1"/>
    </source>
</evidence>
<dbReference type="KEGG" id="npv:OHM77_05345"/>
<dbReference type="Pfam" id="PF01610">
    <property type="entry name" value="DDE_Tnp_ISL3"/>
    <property type="match status" value="1"/>
</dbReference>
<evidence type="ECO:0000313" key="4">
    <source>
        <dbReference type="EMBL" id="WIM05094.1"/>
    </source>
</evidence>
<feature type="domain" description="Transposase IS204/IS1001/IS1096/IS1165 DDE" evidence="1">
    <location>
        <begin position="157"/>
        <end position="403"/>
    </location>
</feature>
<evidence type="ECO:0000313" key="6">
    <source>
        <dbReference type="EMBL" id="WIM05695.1"/>
    </source>
</evidence>
<evidence type="ECO:0000313" key="12">
    <source>
        <dbReference type="EMBL" id="WIM06797.1"/>
    </source>
</evidence>
<dbReference type="NCBIfam" id="NF033550">
    <property type="entry name" value="transpos_ISL3"/>
    <property type="match status" value="1"/>
</dbReference>
<sequence>MGAVIPAKILGLEGQVIKSVVFDEEGGRVRVICNRDRRRRPVDSRTGRRGQVNRLLRRTVRDVPIGGWPCEVEIEYAETFLSPGHVRVEQLPFVCPKARVTKRLARLIAGLARHMPISAVARHFGLSWDSVKAIECAHLAETIPIPQPQTLAGIRYLGVDEVARAKGQSYFTLVYDLSPGTHYGRILWVKEGRESAVLIEFLDALSQECAAGIKAVALDMGPAYIAAVRESLPQASIVFDRFHVMQMFNKVIRDCRRAEFKAAKTLGDLTGQQAIKGSLWLLLSNRSTLKDTDQGRLDLLLAQNQPLASLYTLKEQLQRLWHQPATPTDMAERLDDWCGMAKAAKITGLAKFVKTLQSHRSGICAYAAHPITTARLEAGNVSIALLRRRARGFRDMAYLKLKIFQLNTEDTPSFLYNCMPPALPSARLFTVGNP</sequence>
<dbReference type="EMBL" id="CP107246">
    <property type="protein sequence ID" value="WIM05094.1"/>
    <property type="molecule type" value="Genomic_DNA"/>
</dbReference>
<protein>
    <submittedName>
        <fullName evidence="8">ISL3 family transposase</fullName>
    </submittedName>
</protein>
<organism evidence="8">
    <name type="scientific">Candidatus Nitricoxidivorans perseverans</name>
    <dbReference type="NCBI Taxonomy" id="2975601"/>
    <lineage>
        <taxon>Bacteria</taxon>
        <taxon>Pseudomonadati</taxon>
        <taxon>Pseudomonadota</taxon>
        <taxon>Betaproteobacteria</taxon>
        <taxon>Nitrosomonadales</taxon>
        <taxon>Sterolibacteriaceae</taxon>
        <taxon>Candidatus Nitricoxidivorans</taxon>
    </lineage>
</organism>
<dbReference type="PANTHER" id="PTHR33498">
    <property type="entry name" value="TRANSPOSASE FOR INSERTION SEQUENCE ELEMENT IS1557"/>
    <property type="match status" value="1"/>
</dbReference>
<dbReference type="KEGG" id="npv:OHM77_02230"/>
<dbReference type="InterPro" id="IPR032877">
    <property type="entry name" value="Transposase_HTH"/>
</dbReference>
<dbReference type="Proteomes" id="UP001234916">
    <property type="component" value="Chromosome"/>
</dbReference>
<dbReference type="KEGG" id="npv:OHM77_05910"/>
<evidence type="ECO:0000259" key="2">
    <source>
        <dbReference type="Pfam" id="PF13542"/>
    </source>
</evidence>
<dbReference type="KEGG" id="npv:OHM77_00035"/>
<evidence type="ECO:0000313" key="7">
    <source>
        <dbReference type="EMBL" id="WIM05711.1"/>
    </source>
</evidence>
<dbReference type="EMBL" id="CP107246">
    <property type="protein sequence ID" value="WIM05000.1"/>
    <property type="molecule type" value="Genomic_DNA"/>
</dbReference>
<evidence type="ECO:0000313" key="5">
    <source>
        <dbReference type="EMBL" id="WIM05693.1"/>
    </source>
</evidence>
<dbReference type="EMBL" id="CP107246">
    <property type="protein sequence ID" value="WIM05695.1"/>
    <property type="molecule type" value="Genomic_DNA"/>
</dbReference>
<dbReference type="AlphaFoldDB" id="A0AA49IYJ8"/>
<dbReference type="EMBL" id="CP107246">
    <property type="protein sequence ID" value="WIM06692.1"/>
    <property type="molecule type" value="Genomic_DNA"/>
</dbReference>
<evidence type="ECO:0000313" key="11">
    <source>
        <dbReference type="EMBL" id="WIM06692.1"/>
    </source>
</evidence>
<gene>
    <name evidence="7" type="ORF">OHM77_00035</name>
    <name evidence="8" type="ORF">OHM77_00050</name>
    <name evidence="9" type="ORF">OHM77_02230</name>
    <name evidence="10" type="ORF">OHM77_04405</name>
    <name evidence="11" type="ORF">OHM77_05345</name>
    <name evidence="12" type="ORF">OHM77_05900</name>
    <name evidence="13" type="ORF">OHM77_05910</name>
    <name evidence="3" type="ORF">OHM77_09870</name>
    <name evidence="4" type="ORF">OHM77_10355</name>
    <name evidence="5" type="ORF">OHM77_13645</name>
    <name evidence="6" type="ORF">OHM77_13660</name>
</gene>
<evidence type="ECO:0000313" key="13">
    <source>
        <dbReference type="EMBL" id="WIM06799.1"/>
    </source>
</evidence>
<dbReference type="EMBL" id="CP107246">
    <property type="protein sequence ID" value="WIM05711.1"/>
    <property type="molecule type" value="Genomic_DNA"/>
</dbReference>
<dbReference type="KEGG" id="npv:OHM77_13660"/>
<evidence type="ECO:0000313" key="3">
    <source>
        <dbReference type="EMBL" id="WIM05000.1"/>
    </source>
</evidence>
<dbReference type="EMBL" id="CP107246">
    <property type="protein sequence ID" value="WIM06799.1"/>
    <property type="molecule type" value="Genomic_DNA"/>
</dbReference>
<dbReference type="KEGG" id="npv:OHM77_09870"/>
<dbReference type="EMBL" id="CP107246">
    <property type="protein sequence ID" value="WIM06797.1"/>
    <property type="molecule type" value="Genomic_DNA"/>
</dbReference>
<dbReference type="EMBL" id="CP107246">
    <property type="protein sequence ID" value="WIM05693.1"/>
    <property type="molecule type" value="Genomic_DNA"/>
</dbReference>
<dbReference type="KEGG" id="npv:OHM77_13645"/>
<dbReference type="InterPro" id="IPR047951">
    <property type="entry name" value="Transpos_ISL3"/>
</dbReference>
<dbReference type="Pfam" id="PF13542">
    <property type="entry name" value="HTH_Tnp_ISL3"/>
    <property type="match status" value="1"/>
</dbReference>
<evidence type="ECO:0000313" key="8">
    <source>
        <dbReference type="EMBL" id="WIM05714.1"/>
    </source>
</evidence>
<proteinExistence type="predicted"/>
<dbReference type="KEGG" id="npv:OHM77_00050"/>
<dbReference type="InterPro" id="IPR002560">
    <property type="entry name" value="Transposase_DDE"/>
</dbReference>
<dbReference type="EMBL" id="CP107246">
    <property type="protein sequence ID" value="WIM06514.1"/>
    <property type="molecule type" value="Genomic_DNA"/>
</dbReference>
<name>A0AA49IYJ8_9PROT</name>
<dbReference type="KEGG" id="npv:OHM77_10355"/>
<accession>A0AA49IYJ8</accession>
<dbReference type="EMBL" id="CP107246">
    <property type="protein sequence ID" value="WIM05714.1"/>
    <property type="molecule type" value="Genomic_DNA"/>
</dbReference>
<evidence type="ECO:0000259" key="1">
    <source>
        <dbReference type="Pfam" id="PF01610"/>
    </source>
</evidence>
<dbReference type="KEGG" id="npv:OHM77_05900"/>
<feature type="domain" description="Transposase IS204/IS1001/IS1096/IS1165 helix-turn-helix" evidence="2">
    <location>
        <begin position="89"/>
        <end position="134"/>
    </location>
</feature>
<dbReference type="KEGG" id="npv:OHM77_04405"/>
<dbReference type="EMBL" id="CP107246">
    <property type="protein sequence ID" value="WIM06133.1"/>
    <property type="molecule type" value="Genomic_DNA"/>
</dbReference>
<evidence type="ECO:0000313" key="10">
    <source>
        <dbReference type="EMBL" id="WIM06514.1"/>
    </source>
</evidence>